<keyword evidence="7" id="KW-1185">Reference proteome</keyword>
<evidence type="ECO:0000313" key="6">
    <source>
        <dbReference type="EMBL" id="ABK77822.1"/>
    </source>
</evidence>
<comment type="subcellular location">
    <subcellularLocation>
        <location evidence="5">Cell membrane</location>
        <topology evidence="5">Multi-pass membrane protein</topology>
    </subcellularLocation>
    <subcellularLocation>
        <location evidence="1">Membrane</location>
        <topology evidence="1">Multi-pass membrane protein</topology>
    </subcellularLocation>
</comment>
<sequence>MEEIWLPLLGLAAGVIGSMVGLGGGFVVVPVLTFMGFSPTAAASSSLFAAFSSASAATASYARQKRIDYRTGLTLGLLALPGTVLGALFSAAATPDIFRLFFGIVLVGSAAYLLLSSRIGEGQRRSHLTVLLLSIAASFFAGIISSFFGIGGGLVFVPLMVAIMGMSMWRAAPTAQLVLMFVAFTGMVTHTLLGHPDFYHALLLSSGAFVGGLLGAKLSLNLRERGLRILAAVVILVVAAKLFWDAVAG</sequence>
<reference evidence="6 7" key="1">
    <citation type="journal article" date="2006" name="Proc. Natl. Acad. Sci. U.S.A.">
        <title>Genomic analysis of the uncultivated marine crenarchaeote Cenarchaeum symbiosum.</title>
        <authorList>
            <person name="Hallam S.J."/>
            <person name="Konstantinidis K.T."/>
            <person name="Putnam N."/>
            <person name="Schleper C."/>
            <person name="Watanabe Y."/>
            <person name="Sugahara J."/>
            <person name="Preston C."/>
            <person name="de la Torre J."/>
            <person name="Richardson P.M."/>
            <person name="DeLong E.F."/>
        </authorList>
    </citation>
    <scope>NUCLEOTIDE SEQUENCE [LARGE SCALE GENOMIC DNA]</scope>
    <source>
        <strain evidence="7">A</strain>
    </source>
</reference>
<dbReference type="InterPro" id="IPR002781">
    <property type="entry name" value="TM_pro_TauE-like"/>
</dbReference>
<feature type="transmembrane region" description="Helical" evidence="5">
    <location>
        <begin position="127"/>
        <end position="144"/>
    </location>
</feature>
<feature type="transmembrane region" description="Helical" evidence="5">
    <location>
        <begin position="73"/>
        <end position="91"/>
    </location>
</feature>
<keyword evidence="5" id="KW-1003">Cell membrane</keyword>
<feature type="transmembrane region" description="Helical" evidence="5">
    <location>
        <begin position="150"/>
        <end position="169"/>
    </location>
</feature>
<feature type="transmembrane region" description="Helical" evidence="5">
    <location>
        <begin position="176"/>
        <end position="193"/>
    </location>
</feature>
<evidence type="ECO:0000256" key="4">
    <source>
        <dbReference type="ARBA" id="ARBA00023136"/>
    </source>
</evidence>
<dbReference type="AlphaFoldDB" id="A0RWV5"/>
<dbReference type="PANTHER" id="PTHR43701:SF2">
    <property type="entry name" value="MEMBRANE TRANSPORTER PROTEIN YJNA-RELATED"/>
    <property type="match status" value="1"/>
</dbReference>
<dbReference type="EMBL" id="DP000238">
    <property type="protein sequence ID" value="ABK77822.1"/>
    <property type="molecule type" value="Genomic_DNA"/>
</dbReference>
<name>A0RWV5_CENSY</name>
<dbReference type="Pfam" id="PF01925">
    <property type="entry name" value="TauE"/>
    <property type="match status" value="1"/>
</dbReference>
<dbReference type="EnsemblBacteria" id="ABK77822">
    <property type="protein sequence ID" value="ABK77822"/>
    <property type="gene ID" value="CENSYa_1198"/>
</dbReference>
<evidence type="ECO:0000256" key="3">
    <source>
        <dbReference type="ARBA" id="ARBA00022989"/>
    </source>
</evidence>
<keyword evidence="4 5" id="KW-0472">Membrane</keyword>
<dbReference type="GO" id="GO:0005886">
    <property type="term" value="C:plasma membrane"/>
    <property type="evidence" value="ECO:0007669"/>
    <property type="project" value="UniProtKB-SubCell"/>
</dbReference>
<evidence type="ECO:0000256" key="5">
    <source>
        <dbReference type="RuleBase" id="RU363041"/>
    </source>
</evidence>
<dbReference type="PANTHER" id="PTHR43701">
    <property type="entry name" value="MEMBRANE TRANSPORTER PROTEIN MJ0441-RELATED"/>
    <property type="match status" value="1"/>
</dbReference>
<keyword evidence="3 5" id="KW-1133">Transmembrane helix</keyword>
<feature type="transmembrane region" description="Helical" evidence="5">
    <location>
        <begin position="97"/>
        <end position="115"/>
    </location>
</feature>
<dbReference type="PATRIC" id="fig|414004.10.peg.1090"/>
<feature type="transmembrane region" description="Helical" evidence="5">
    <location>
        <begin position="41"/>
        <end position="61"/>
    </location>
</feature>
<proteinExistence type="inferred from homology"/>
<evidence type="ECO:0000256" key="2">
    <source>
        <dbReference type="ARBA" id="ARBA00022692"/>
    </source>
</evidence>
<dbReference type="STRING" id="414004.CENSYa_1198"/>
<dbReference type="Proteomes" id="UP000000758">
    <property type="component" value="Chromosome"/>
</dbReference>
<feature type="transmembrane region" description="Helical" evidence="5">
    <location>
        <begin position="227"/>
        <end position="244"/>
    </location>
</feature>
<dbReference type="HOGENOM" id="CLU_045498_5_4_2"/>
<accession>A0RWV5</accession>
<gene>
    <name evidence="6" type="ordered locus">CENSYa_1198</name>
</gene>
<keyword evidence="2 5" id="KW-0812">Transmembrane</keyword>
<organism evidence="6 7">
    <name type="scientific">Cenarchaeum symbiosum (strain A)</name>
    <dbReference type="NCBI Taxonomy" id="414004"/>
    <lineage>
        <taxon>Archaea</taxon>
        <taxon>Nitrososphaerota</taxon>
        <taxon>Candidatus Cenarchaeales</taxon>
        <taxon>Candidatus Cenarchaeaceae</taxon>
        <taxon>Candidatus Cenarchaeum</taxon>
    </lineage>
</organism>
<feature type="transmembrane region" description="Helical" evidence="5">
    <location>
        <begin position="7"/>
        <end position="29"/>
    </location>
</feature>
<dbReference type="InterPro" id="IPR051598">
    <property type="entry name" value="TSUP/Inactive_protease-like"/>
</dbReference>
<evidence type="ECO:0000313" key="7">
    <source>
        <dbReference type="Proteomes" id="UP000000758"/>
    </source>
</evidence>
<protein>
    <recommendedName>
        <fullName evidence="5">Probable membrane transporter protein</fullName>
    </recommendedName>
</protein>
<feature type="transmembrane region" description="Helical" evidence="5">
    <location>
        <begin position="199"/>
        <end position="220"/>
    </location>
</feature>
<evidence type="ECO:0000256" key="1">
    <source>
        <dbReference type="ARBA" id="ARBA00004141"/>
    </source>
</evidence>
<comment type="similarity">
    <text evidence="5">Belongs to the 4-toluene sulfonate uptake permease (TSUP) (TC 2.A.102) family.</text>
</comment>
<dbReference type="KEGG" id="csy:CENSYa_1198"/>